<reference evidence="2" key="1">
    <citation type="journal article" date="2019" name="Int. J. Syst. Evol. Microbiol.">
        <title>The Global Catalogue of Microorganisms (GCM) 10K type strain sequencing project: providing services to taxonomists for standard genome sequencing and annotation.</title>
        <authorList>
            <consortium name="The Broad Institute Genomics Platform"/>
            <consortium name="The Broad Institute Genome Sequencing Center for Infectious Disease"/>
            <person name="Wu L."/>
            <person name="Ma J."/>
        </authorList>
    </citation>
    <scope>NUCLEOTIDE SEQUENCE [LARGE SCALE GENOMIC DNA]</scope>
    <source>
        <strain evidence="2">JCM 6835</strain>
    </source>
</reference>
<comment type="caution">
    <text evidence="1">The sequence shown here is derived from an EMBL/GenBank/DDBJ whole genome shotgun (WGS) entry which is preliminary data.</text>
</comment>
<protein>
    <submittedName>
        <fullName evidence="1">Uncharacterized protein</fullName>
    </submittedName>
</protein>
<dbReference type="EMBL" id="BAAATE010000026">
    <property type="protein sequence ID" value="GAA2686054.1"/>
    <property type="molecule type" value="Genomic_DNA"/>
</dbReference>
<keyword evidence="2" id="KW-1185">Reference proteome</keyword>
<proteinExistence type="predicted"/>
<organism evidence="1 2">
    <name type="scientific">Nonomuraea recticatena</name>
    <dbReference type="NCBI Taxonomy" id="46178"/>
    <lineage>
        <taxon>Bacteria</taxon>
        <taxon>Bacillati</taxon>
        <taxon>Actinomycetota</taxon>
        <taxon>Actinomycetes</taxon>
        <taxon>Streptosporangiales</taxon>
        <taxon>Streptosporangiaceae</taxon>
        <taxon>Nonomuraea</taxon>
    </lineage>
</organism>
<evidence type="ECO:0000313" key="1">
    <source>
        <dbReference type="EMBL" id="GAA2686054.1"/>
    </source>
</evidence>
<sequence length="44" mass="5045">MDAALLAELDLVVRARQLRARRALWWNVAAKWRRVTGTLLCPSP</sequence>
<name>A0ABP6FDX7_9ACTN</name>
<gene>
    <name evidence="1" type="ORF">GCM10010412_073410</name>
</gene>
<evidence type="ECO:0000313" key="2">
    <source>
        <dbReference type="Proteomes" id="UP001501666"/>
    </source>
</evidence>
<accession>A0ABP6FDX7</accession>
<dbReference type="RefSeq" id="WP_379505897.1">
    <property type="nucleotide sequence ID" value="NZ_JBHTEV010000001.1"/>
</dbReference>
<dbReference type="Proteomes" id="UP001501666">
    <property type="component" value="Unassembled WGS sequence"/>
</dbReference>